<dbReference type="SUPFAM" id="SSF55021">
    <property type="entry name" value="ACT-like"/>
    <property type="match status" value="1"/>
</dbReference>
<dbReference type="KEGG" id="sta:STHERM_c19020"/>
<dbReference type="InterPro" id="IPR002912">
    <property type="entry name" value="ACT_dom"/>
</dbReference>
<dbReference type="SMART" id="SM00116">
    <property type="entry name" value="CBS"/>
    <property type="match status" value="2"/>
</dbReference>
<evidence type="ECO:0000313" key="5">
    <source>
        <dbReference type="EMBL" id="ADN02837.1"/>
    </source>
</evidence>
<reference evidence="5 6" key="2">
    <citation type="journal article" date="2010" name="J. Bacteriol.">
        <title>Genome sequence of the polysaccharide-degrading, thermophilic anaerobe Spirochaeta thermophila DSM 6192.</title>
        <authorList>
            <person name="Angelov A."/>
            <person name="Liebl S."/>
            <person name="Ballschmiter M."/>
            <person name="Bomeke M."/>
            <person name="Lehmann R."/>
            <person name="Liesegang H."/>
            <person name="Daniel R."/>
            <person name="Liebl W."/>
        </authorList>
    </citation>
    <scope>NUCLEOTIDE SEQUENCE [LARGE SCALE GENOMIC DNA]</scope>
    <source>
        <strain evidence="6">ATCC 49972 / DSM 6192 / RI 19.B1</strain>
    </source>
</reference>
<dbReference type="PROSITE" id="PS51371">
    <property type="entry name" value="CBS"/>
    <property type="match status" value="2"/>
</dbReference>
<evidence type="ECO:0000259" key="4">
    <source>
        <dbReference type="PROSITE" id="PS51671"/>
    </source>
</evidence>
<dbReference type="EMBL" id="CP001698">
    <property type="protein sequence ID" value="ADN02837.1"/>
    <property type="molecule type" value="Genomic_DNA"/>
</dbReference>
<dbReference type="Gene3D" id="3.10.580.10">
    <property type="entry name" value="CBS-domain"/>
    <property type="match status" value="1"/>
</dbReference>
<dbReference type="InterPro" id="IPR000644">
    <property type="entry name" value="CBS_dom"/>
</dbReference>
<reference key="1">
    <citation type="submission" date="2009-08" db="EMBL/GenBank/DDBJ databases">
        <title>The genome sequence of Spirochaeta thermophila DSM6192.</title>
        <authorList>
            <person name="Angelov A."/>
            <person name="Mientus M."/>
            <person name="Wittenberg S."/>
            <person name="Lehmann R."/>
            <person name="Liesegang H."/>
            <person name="Daniel R."/>
            <person name="Liebl W."/>
        </authorList>
    </citation>
    <scope>NUCLEOTIDE SEQUENCE</scope>
    <source>
        <strain>DSM 6192</strain>
    </source>
</reference>
<keyword evidence="1 2" id="KW-0129">CBS domain</keyword>
<dbReference type="PROSITE" id="PS51671">
    <property type="entry name" value="ACT"/>
    <property type="match status" value="1"/>
</dbReference>
<dbReference type="eggNOG" id="COG0517">
    <property type="taxonomic scope" value="Bacteria"/>
</dbReference>
<dbReference type="Gene3D" id="3.30.70.260">
    <property type="match status" value="1"/>
</dbReference>
<evidence type="ECO:0000256" key="2">
    <source>
        <dbReference type="PROSITE-ProRule" id="PRU00703"/>
    </source>
</evidence>
<dbReference type="InterPro" id="IPR051257">
    <property type="entry name" value="Diverse_CBS-Domain"/>
</dbReference>
<proteinExistence type="predicted"/>
<name>E0RPY4_WINT6</name>
<dbReference type="InterPro" id="IPR045865">
    <property type="entry name" value="ACT-like_dom_sf"/>
</dbReference>
<feature type="domain" description="CBS" evidence="3">
    <location>
        <begin position="7"/>
        <end position="63"/>
    </location>
</feature>
<evidence type="ECO:0000259" key="3">
    <source>
        <dbReference type="PROSITE" id="PS51371"/>
    </source>
</evidence>
<feature type="domain" description="CBS" evidence="3">
    <location>
        <begin position="82"/>
        <end position="140"/>
    </location>
</feature>
<dbReference type="PaxDb" id="665571-STHERM_c19020"/>
<accession>E0RPY4</accession>
<dbReference type="AlphaFoldDB" id="E0RPY4"/>
<dbReference type="PANTHER" id="PTHR43080:SF2">
    <property type="entry name" value="CBS DOMAIN-CONTAINING PROTEIN"/>
    <property type="match status" value="1"/>
</dbReference>
<dbReference type="Pfam" id="PF00571">
    <property type="entry name" value="CBS"/>
    <property type="match status" value="2"/>
</dbReference>
<evidence type="ECO:0000313" key="6">
    <source>
        <dbReference type="Proteomes" id="UP000001296"/>
    </source>
</evidence>
<sequence length="214" mass="23368">MKVAQVMTHNPVTVTPATTLSDAQELMRREKIHRLPVIDEKGRVVGIVSEKDLLYASPSPATTLNVYEMAQLLSKVRIKEVMRTPVITVTEDTYIEDAARIMVDNNIGGLPVVRGEKLVGIITESDIFKRFVELFGTRKKGVRLTLLIPERRGEIADIASAIARAGGNIVSLGTFLGEDPTSALFIVKVEGLSKEEACSIVEPLVEKVVDAAMV</sequence>
<dbReference type="PANTHER" id="PTHR43080">
    <property type="entry name" value="CBS DOMAIN-CONTAINING PROTEIN CBSX3, MITOCHONDRIAL"/>
    <property type="match status" value="1"/>
</dbReference>
<dbReference type="HOGENOM" id="CLU_040681_6_0_12"/>
<organism evidence="5 6">
    <name type="scientific">Winmispira thermophila (strain ATCC 49972 / DSM 6192 / RI 19.B1)</name>
    <name type="common">Spirochaeta thermophila</name>
    <dbReference type="NCBI Taxonomy" id="665571"/>
    <lineage>
        <taxon>Bacteria</taxon>
        <taxon>Pseudomonadati</taxon>
        <taxon>Spirochaetota</taxon>
        <taxon>Spirochaetia</taxon>
        <taxon>Winmispirales</taxon>
        <taxon>Winmispiraceae</taxon>
        <taxon>Winmispira</taxon>
    </lineage>
</organism>
<protein>
    <submittedName>
        <fullName evidence="5">CBS domain containing protein</fullName>
    </submittedName>
</protein>
<gene>
    <name evidence="5" type="ordered locus">STHERM_c19020</name>
</gene>
<dbReference type="Proteomes" id="UP000001296">
    <property type="component" value="Chromosome"/>
</dbReference>
<dbReference type="SUPFAM" id="SSF54631">
    <property type="entry name" value="CBS-domain pair"/>
    <property type="match status" value="1"/>
</dbReference>
<dbReference type="CDD" id="cd04584">
    <property type="entry name" value="CBS_pair_AcuB_like"/>
    <property type="match status" value="1"/>
</dbReference>
<dbReference type="InterPro" id="IPR046342">
    <property type="entry name" value="CBS_dom_sf"/>
</dbReference>
<dbReference type="RefSeq" id="WP_013314676.1">
    <property type="nucleotide sequence ID" value="NC_014484.1"/>
</dbReference>
<feature type="domain" description="ACT" evidence="4">
    <location>
        <begin position="143"/>
        <end position="214"/>
    </location>
</feature>
<evidence type="ECO:0000256" key="1">
    <source>
        <dbReference type="ARBA" id="ARBA00023122"/>
    </source>
</evidence>